<evidence type="ECO:0000313" key="3">
    <source>
        <dbReference type="EMBL" id="SFN38109.1"/>
    </source>
</evidence>
<reference evidence="2 5" key="2">
    <citation type="submission" date="2018-10" db="EMBL/GenBank/DDBJ databases">
        <title>Sequencing the genomes of 1000 actinobacteria strains.</title>
        <authorList>
            <person name="Klenk H.-P."/>
        </authorList>
    </citation>
    <scope>NUCLEOTIDE SEQUENCE [LARGE SCALE GENOMIC DNA]</scope>
    <source>
        <strain evidence="2 5">DSM 45119</strain>
    </source>
</reference>
<reference evidence="3 4" key="1">
    <citation type="submission" date="2016-10" db="EMBL/GenBank/DDBJ databases">
        <authorList>
            <person name="de Groot N.N."/>
        </authorList>
    </citation>
    <scope>NUCLEOTIDE SEQUENCE [LARGE SCALE GENOMIC DNA]</scope>
    <source>
        <strain evidence="3 4">CPCC 201259</strain>
    </source>
</reference>
<dbReference type="EMBL" id="RBXX01000002">
    <property type="protein sequence ID" value="RKT82699.1"/>
    <property type="molecule type" value="Genomic_DNA"/>
</dbReference>
<keyword evidence="5" id="KW-1185">Reference proteome</keyword>
<dbReference type="Proteomes" id="UP000270697">
    <property type="component" value="Unassembled WGS sequence"/>
</dbReference>
<dbReference type="Proteomes" id="UP000199398">
    <property type="component" value="Unassembled WGS sequence"/>
</dbReference>
<organism evidence="3 4">
    <name type="scientific">Saccharopolyspora antimicrobica</name>
    <dbReference type="NCBI Taxonomy" id="455193"/>
    <lineage>
        <taxon>Bacteria</taxon>
        <taxon>Bacillati</taxon>
        <taxon>Actinomycetota</taxon>
        <taxon>Actinomycetes</taxon>
        <taxon>Pseudonocardiales</taxon>
        <taxon>Pseudonocardiaceae</taxon>
        <taxon>Saccharopolyspora</taxon>
    </lineage>
</organism>
<sequence length="76" mass="7817">MNERAERVIAVIYGAVVVTIMTAALLLHLGPQLACALLSVVAADQARVIAAMAGWSLAVGMGTGGLLLLRRFGGAR</sequence>
<evidence type="ECO:0000256" key="1">
    <source>
        <dbReference type="SAM" id="Phobius"/>
    </source>
</evidence>
<evidence type="ECO:0000313" key="5">
    <source>
        <dbReference type="Proteomes" id="UP000270697"/>
    </source>
</evidence>
<feature type="transmembrane region" description="Helical" evidence="1">
    <location>
        <begin position="49"/>
        <end position="69"/>
    </location>
</feature>
<dbReference type="EMBL" id="FOUP01000004">
    <property type="protein sequence ID" value="SFN38109.1"/>
    <property type="molecule type" value="Genomic_DNA"/>
</dbReference>
<name>A0A1I4YKM8_9PSEU</name>
<dbReference type="RefSeq" id="WP_093151967.1">
    <property type="nucleotide sequence ID" value="NZ_FOUP01000004.1"/>
</dbReference>
<keyword evidence="1" id="KW-1133">Transmembrane helix</keyword>
<gene>
    <name evidence="2" type="ORF">ATL45_0954</name>
    <name evidence="3" type="ORF">SAMN05421805_104170</name>
</gene>
<protein>
    <submittedName>
        <fullName evidence="3">Uncharacterized protein</fullName>
    </submittedName>
</protein>
<keyword evidence="1" id="KW-0472">Membrane</keyword>
<dbReference type="AlphaFoldDB" id="A0A1I4YKM8"/>
<feature type="transmembrane region" description="Helical" evidence="1">
    <location>
        <begin position="7"/>
        <end position="29"/>
    </location>
</feature>
<accession>A0A1I4YKM8</accession>
<dbReference type="STRING" id="455193.SAMN05421805_104170"/>
<evidence type="ECO:0000313" key="2">
    <source>
        <dbReference type="EMBL" id="RKT82699.1"/>
    </source>
</evidence>
<proteinExistence type="predicted"/>
<evidence type="ECO:0000313" key="4">
    <source>
        <dbReference type="Proteomes" id="UP000199398"/>
    </source>
</evidence>
<keyword evidence="1" id="KW-0812">Transmembrane</keyword>